<protein>
    <recommendedName>
        <fullName evidence="5">Small secreted protein</fullName>
    </recommendedName>
</protein>
<keyword evidence="2" id="KW-0732">Signal</keyword>
<reference evidence="4" key="1">
    <citation type="journal article" date="2019" name="Int. J. Syst. Evol. Microbiol.">
        <title>The Global Catalogue of Microorganisms (GCM) 10K type strain sequencing project: providing services to taxonomists for standard genome sequencing and annotation.</title>
        <authorList>
            <consortium name="The Broad Institute Genomics Platform"/>
            <consortium name="The Broad Institute Genome Sequencing Center for Infectious Disease"/>
            <person name="Wu L."/>
            <person name="Ma J."/>
        </authorList>
    </citation>
    <scope>NUCLEOTIDE SEQUENCE [LARGE SCALE GENOMIC DNA]</scope>
    <source>
        <strain evidence="4">JCM 7356</strain>
    </source>
</reference>
<gene>
    <name evidence="3" type="ORF">GCM10010430_11340</name>
</gene>
<proteinExistence type="predicted"/>
<organism evidence="3 4">
    <name type="scientific">Kitasatospora cystarginea</name>
    <dbReference type="NCBI Taxonomy" id="58350"/>
    <lineage>
        <taxon>Bacteria</taxon>
        <taxon>Bacillati</taxon>
        <taxon>Actinomycetota</taxon>
        <taxon>Actinomycetes</taxon>
        <taxon>Kitasatosporales</taxon>
        <taxon>Streptomycetaceae</taxon>
        <taxon>Kitasatospora</taxon>
    </lineage>
</organism>
<keyword evidence="4" id="KW-1185">Reference proteome</keyword>
<dbReference type="PROSITE" id="PS51257">
    <property type="entry name" value="PROKAR_LIPOPROTEIN"/>
    <property type="match status" value="1"/>
</dbReference>
<evidence type="ECO:0000256" key="2">
    <source>
        <dbReference type="SAM" id="SignalP"/>
    </source>
</evidence>
<evidence type="ECO:0000313" key="3">
    <source>
        <dbReference type="EMBL" id="GAA2232492.1"/>
    </source>
</evidence>
<dbReference type="EMBL" id="BAAATR010000003">
    <property type="protein sequence ID" value="GAA2232492.1"/>
    <property type="molecule type" value="Genomic_DNA"/>
</dbReference>
<evidence type="ECO:0008006" key="5">
    <source>
        <dbReference type="Google" id="ProtNLM"/>
    </source>
</evidence>
<accession>A0ABP5QGC9</accession>
<dbReference type="RefSeq" id="WP_344635073.1">
    <property type="nucleotide sequence ID" value="NZ_BAAATR010000003.1"/>
</dbReference>
<evidence type="ECO:0000313" key="4">
    <source>
        <dbReference type="Proteomes" id="UP001500305"/>
    </source>
</evidence>
<comment type="caution">
    <text evidence="3">The sequence shown here is derived from an EMBL/GenBank/DDBJ whole genome shotgun (WGS) entry which is preliminary data.</text>
</comment>
<name>A0ABP5QGC9_9ACTN</name>
<dbReference type="Proteomes" id="UP001500305">
    <property type="component" value="Unassembled WGS sequence"/>
</dbReference>
<feature type="compositionally biased region" description="Gly residues" evidence="1">
    <location>
        <begin position="194"/>
        <end position="204"/>
    </location>
</feature>
<feature type="signal peptide" evidence="2">
    <location>
        <begin position="1"/>
        <end position="27"/>
    </location>
</feature>
<feature type="region of interest" description="Disordered" evidence="1">
    <location>
        <begin position="186"/>
        <end position="266"/>
    </location>
</feature>
<sequence>MTDTERAFPVKKRLLTVSALGALLAFGAVGCGGDDNSASLNNWAKNVCDGAQGPIGKSSDALADTGRVKQGEAPVDLQKRLSTDLAVLATANQQLADAINKAGAPKVSDGAKLQQGAVDELKQATQGYLDVQKKLNVLDNADQARFADGLRSIGDQIQRLAQQSTSALKNVQSGDLGVAISKQPGCKAKPGAGAASGGPSGGAAGAPTGAVTGAPGAGSSDHGGSRSGSPEASPTDSPSVAASSAAPTDGAADTAAASPSASSSGN</sequence>
<evidence type="ECO:0000256" key="1">
    <source>
        <dbReference type="SAM" id="MobiDB-lite"/>
    </source>
</evidence>
<feature type="compositionally biased region" description="Low complexity" evidence="1">
    <location>
        <begin position="205"/>
        <end position="266"/>
    </location>
</feature>
<feature type="chain" id="PRO_5045988287" description="Small secreted protein" evidence="2">
    <location>
        <begin position="28"/>
        <end position="266"/>
    </location>
</feature>